<keyword evidence="1" id="KW-0004">4Fe-4S</keyword>
<dbReference type="Proteomes" id="UP000233256">
    <property type="component" value="Unassembled WGS sequence"/>
</dbReference>
<accession>A0A2N1PPU3</accession>
<dbReference type="GO" id="GO:0051539">
    <property type="term" value="F:4 iron, 4 sulfur cluster binding"/>
    <property type="evidence" value="ECO:0007669"/>
    <property type="project" value="UniProtKB-KW"/>
</dbReference>
<dbReference type="SUPFAM" id="SSF54862">
    <property type="entry name" value="4Fe-4S ferredoxins"/>
    <property type="match status" value="1"/>
</dbReference>
<comment type="caution">
    <text evidence="6">The sequence shown here is derived from an EMBL/GenBank/DDBJ whole genome shotgun (WGS) entry which is preliminary data.</text>
</comment>
<dbReference type="Pfam" id="PF12838">
    <property type="entry name" value="Fer4_7"/>
    <property type="match status" value="1"/>
</dbReference>
<organism evidence="6 7">
    <name type="scientific">Candidatus Wallbacteria bacterium HGW-Wallbacteria-1</name>
    <dbReference type="NCBI Taxonomy" id="2013854"/>
    <lineage>
        <taxon>Bacteria</taxon>
        <taxon>Candidatus Walliibacteriota</taxon>
    </lineage>
</organism>
<dbReference type="GO" id="GO:0046872">
    <property type="term" value="F:metal ion binding"/>
    <property type="evidence" value="ECO:0007669"/>
    <property type="project" value="UniProtKB-KW"/>
</dbReference>
<dbReference type="PROSITE" id="PS51379">
    <property type="entry name" value="4FE4S_FER_2"/>
    <property type="match status" value="2"/>
</dbReference>
<reference evidence="6 7" key="1">
    <citation type="journal article" date="2017" name="ISME J.">
        <title>Potential for microbial H2 and metal transformations associated with novel bacteria and archaea in deep terrestrial subsurface sediments.</title>
        <authorList>
            <person name="Hernsdorf A.W."/>
            <person name="Amano Y."/>
            <person name="Miyakawa K."/>
            <person name="Ise K."/>
            <person name="Suzuki Y."/>
            <person name="Anantharaman K."/>
            <person name="Probst A."/>
            <person name="Burstein D."/>
            <person name="Thomas B.C."/>
            <person name="Banfield J.F."/>
        </authorList>
    </citation>
    <scope>NUCLEOTIDE SEQUENCE [LARGE SCALE GENOMIC DNA]</scope>
    <source>
        <strain evidence="6">HGW-Wallbacteria-1</strain>
    </source>
</reference>
<keyword evidence="4" id="KW-0411">Iron-sulfur</keyword>
<dbReference type="NCBIfam" id="NF040864">
    <property type="entry name" value="HgcB_ferredoxin"/>
    <property type="match status" value="1"/>
</dbReference>
<dbReference type="PANTHER" id="PTHR43687">
    <property type="entry name" value="ADENYLYLSULFATE REDUCTASE, BETA SUBUNIT"/>
    <property type="match status" value="1"/>
</dbReference>
<protein>
    <submittedName>
        <fullName evidence="6">Ferredoxin</fullName>
    </submittedName>
</protein>
<dbReference type="PROSITE" id="PS00198">
    <property type="entry name" value="4FE4S_FER_1"/>
    <property type="match status" value="2"/>
</dbReference>
<evidence type="ECO:0000256" key="4">
    <source>
        <dbReference type="ARBA" id="ARBA00023014"/>
    </source>
</evidence>
<dbReference type="PANTHER" id="PTHR43687:SF4">
    <property type="entry name" value="BLR5484 PROTEIN"/>
    <property type="match status" value="1"/>
</dbReference>
<dbReference type="InterPro" id="IPR017900">
    <property type="entry name" value="4Fe4S_Fe_S_CS"/>
</dbReference>
<feature type="domain" description="4Fe-4S ferredoxin-type" evidence="5">
    <location>
        <begin position="8"/>
        <end position="37"/>
    </location>
</feature>
<gene>
    <name evidence="6" type="ORF">CVV64_10210</name>
</gene>
<evidence type="ECO:0000313" key="6">
    <source>
        <dbReference type="EMBL" id="PKK90363.1"/>
    </source>
</evidence>
<dbReference type="AlphaFoldDB" id="A0A2N1PPU3"/>
<proteinExistence type="predicted"/>
<dbReference type="Gene3D" id="3.30.70.20">
    <property type="match status" value="1"/>
</dbReference>
<keyword evidence="2" id="KW-0479">Metal-binding</keyword>
<keyword evidence="3" id="KW-0408">Iron</keyword>
<evidence type="ECO:0000313" key="7">
    <source>
        <dbReference type="Proteomes" id="UP000233256"/>
    </source>
</evidence>
<evidence type="ECO:0000256" key="3">
    <source>
        <dbReference type="ARBA" id="ARBA00023004"/>
    </source>
</evidence>
<name>A0A2N1PPU3_9BACT</name>
<dbReference type="InterPro" id="IPR017896">
    <property type="entry name" value="4Fe4S_Fe-S-bd"/>
</dbReference>
<feature type="domain" description="4Fe-4S ferredoxin-type" evidence="5">
    <location>
        <begin position="41"/>
        <end position="71"/>
    </location>
</feature>
<evidence type="ECO:0000256" key="1">
    <source>
        <dbReference type="ARBA" id="ARBA00022485"/>
    </source>
</evidence>
<sequence length="113" mass="12013">MKYIGKVVTLEYRAEKCIGCGMCATVCPRGVFEMEVLGGKSRAFIADNDSCIECGACRMNCPVNAIEVRSGVGCATGLINRLLGVKGECCCSEERVSDCEADIAQDMVTGQAE</sequence>
<dbReference type="EMBL" id="PGXC01000006">
    <property type="protein sequence ID" value="PKK90363.1"/>
    <property type="molecule type" value="Genomic_DNA"/>
</dbReference>
<evidence type="ECO:0000259" key="5">
    <source>
        <dbReference type="PROSITE" id="PS51379"/>
    </source>
</evidence>
<dbReference type="InterPro" id="IPR050572">
    <property type="entry name" value="Fe-S_Ferredoxin"/>
</dbReference>
<evidence type="ECO:0000256" key="2">
    <source>
        <dbReference type="ARBA" id="ARBA00022723"/>
    </source>
</evidence>